<protein>
    <submittedName>
        <fullName evidence="1">Bifunctional (P)ppGpp synthase/hydrolase RelA</fullName>
    </submittedName>
</protein>
<proteinExistence type="predicted"/>
<evidence type="ECO:0000313" key="1">
    <source>
        <dbReference type="EMBL" id="NQE35507.1"/>
    </source>
</evidence>
<sequence length="172" mass="19352">MSDYLAFPREGDETIIEKFFTMLSNMNFDYELLLQRAIAIAAKAHEGQVDKAGNPYFDHPLFVMENVNSIDQKIVAVLHDAVEDSELTLEQLRSEGFPEVLVSAIEAITKIEGEAYAAYLERVIANPIALPVKIADVSHNLDLRRIANPTEADFQRMAKYKKVLSQLRAALK</sequence>
<organism evidence="1 2">
    <name type="scientific">Microcoleus asticus IPMA8</name>
    <dbReference type="NCBI Taxonomy" id="2563858"/>
    <lineage>
        <taxon>Bacteria</taxon>
        <taxon>Bacillati</taxon>
        <taxon>Cyanobacteriota</taxon>
        <taxon>Cyanophyceae</taxon>
        <taxon>Oscillatoriophycideae</taxon>
        <taxon>Oscillatoriales</taxon>
        <taxon>Microcoleaceae</taxon>
        <taxon>Microcoleus</taxon>
        <taxon>Microcoleus asticus</taxon>
    </lineage>
</organism>
<dbReference type="Proteomes" id="UP000702425">
    <property type="component" value="Unassembled WGS sequence"/>
</dbReference>
<dbReference type="Gene3D" id="1.10.3210.10">
    <property type="entry name" value="Hypothetical protein af1432"/>
    <property type="match status" value="1"/>
</dbReference>
<dbReference type="PANTHER" id="PTHR46246:SF1">
    <property type="entry name" value="GUANOSINE-3',5'-BIS(DIPHOSPHATE) 3'-PYROPHOSPHOHYDROLASE MESH1"/>
    <property type="match status" value="1"/>
</dbReference>
<name>A0ABX2D0L7_9CYAN</name>
<accession>A0ABX2D0L7</accession>
<comment type="caution">
    <text evidence="1">The sequence shown here is derived from an EMBL/GenBank/DDBJ whole genome shotgun (WGS) entry which is preliminary data.</text>
</comment>
<dbReference type="EMBL" id="SRRZ01000057">
    <property type="protein sequence ID" value="NQE35507.1"/>
    <property type="molecule type" value="Genomic_DNA"/>
</dbReference>
<keyword evidence="2" id="KW-1185">Reference proteome</keyword>
<gene>
    <name evidence="1" type="primary">relA_1</name>
    <name evidence="1" type="ORF">E5S67_03239</name>
</gene>
<dbReference type="RefSeq" id="WP_172188964.1">
    <property type="nucleotide sequence ID" value="NZ_CAWPPK010000271.1"/>
</dbReference>
<dbReference type="PANTHER" id="PTHR46246">
    <property type="entry name" value="GUANOSINE-3',5'-BIS(DIPHOSPHATE) 3'-PYROPHOSPHOHYDROLASE MESH1"/>
    <property type="match status" value="1"/>
</dbReference>
<reference evidence="1 2" key="1">
    <citation type="journal article" date="2020" name="Sci. Rep.">
        <title>A novel cyanobacterial geosmin producer, revising GeoA distribution and dispersion patterns in Bacteria.</title>
        <authorList>
            <person name="Churro C."/>
            <person name="Semedo-Aguiar A.P."/>
            <person name="Silva A.D."/>
            <person name="Pereira-Leal J.B."/>
            <person name="Leite R.B."/>
        </authorList>
    </citation>
    <scope>NUCLEOTIDE SEQUENCE [LARGE SCALE GENOMIC DNA]</scope>
    <source>
        <strain evidence="1 2">IPMA8</strain>
    </source>
</reference>
<dbReference type="InterPro" id="IPR052194">
    <property type="entry name" value="MESH1"/>
</dbReference>
<dbReference type="Pfam" id="PF13328">
    <property type="entry name" value="HD_4"/>
    <property type="match status" value="1"/>
</dbReference>
<evidence type="ECO:0000313" key="2">
    <source>
        <dbReference type="Proteomes" id="UP000702425"/>
    </source>
</evidence>
<dbReference type="SUPFAM" id="SSF109604">
    <property type="entry name" value="HD-domain/PDEase-like"/>
    <property type="match status" value="1"/>
</dbReference>